<evidence type="ECO:0000256" key="2">
    <source>
        <dbReference type="ARBA" id="ARBA00022517"/>
    </source>
</evidence>
<protein>
    <recommendedName>
        <fullName evidence="5">RimM N-terminal domain-containing protein</fullName>
    </recommendedName>
</protein>
<dbReference type="Proteomes" id="UP001154282">
    <property type="component" value="Unassembled WGS sequence"/>
</dbReference>
<dbReference type="GO" id="GO:0043022">
    <property type="term" value="F:ribosome binding"/>
    <property type="evidence" value="ECO:0007669"/>
    <property type="project" value="InterPro"/>
</dbReference>
<dbReference type="InterPro" id="IPR011961">
    <property type="entry name" value="RimM"/>
</dbReference>
<keyword evidence="1" id="KW-0963">Cytoplasm</keyword>
<keyword evidence="7" id="KW-1185">Reference proteome</keyword>
<dbReference type="PANTHER" id="PTHR33692">
    <property type="entry name" value="RIBOSOME MATURATION FACTOR RIMM"/>
    <property type="match status" value="1"/>
</dbReference>
<dbReference type="SUPFAM" id="SSF50447">
    <property type="entry name" value="Translation proteins"/>
    <property type="match status" value="1"/>
</dbReference>
<evidence type="ECO:0000256" key="4">
    <source>
        <dbReference type="ARBA" id="ARBA00023186"/>
    </source>
</evidence>
<dbReference type="EMBL" id="CAMGYJ010000007">
    <property type="protein sequence ID" value="CAI0452008.1"/>
    <property type="molecule type" value="Genomic_DNA"/>
</dbReference>
<evidence type="ECO:0000256" key="3">
    <source>
        <dbReference type="ARBA" id="ARBA00022552"/>
    </source>
</evidence>
<dbReference type="InterPro" id="IPR036976">
    <property type="entry name" value="RimM_N_sf"/>
</dbReference>
<feature type="domain" description="RimM N-terminal" evidence="5">
    <location>
        <begin position="17"/>
        <end position="80"/>
    </location>
</feature>
<evidence type="ECO:0000313" key="6">
    <source>
        <dbReference type="EMBL" id="CAI0452008.1"/>
    </source>
</evidence>
<evidence type="ECO:0000313" key="7">
    <source>
        <dbReference type="Proteomes" id="UP001154282"/>
    </source>
</evidence>
<keyword evidence="3" id="KW-0698">rRNA processing</keyword>
<reference evidence="6" key="1">
    <citation type="submission" date="2022-08" db="EMBL/GenBank/DDBJ databases">
        <authorList>
            <person name="Gutierrez-Valencia J."/>
        </authorList>
    </citation>
    <scope>NUCLEOTIDE SEQUENCE</scope>
</reference>
<organism evidence="6 7">
    <name type="scientific">Linum tenue</name>
    <dbReference type="NCBI Taxonomy" id="586396"/>
    <lineage>
        <taxon>Eukaryota</taxon>
        <taxon>Viridiplantae</taxon>
        <taxon>Streptophyta</taxon>
        <taxon>Embryophyta</taxon>
        <taxon>Tracheophyta</taxon>
        <taxon>Spermatophyta</taxon>
        <taxon>Magnoliopsida</taxon>
        <taxon>eudicotyledons</taxon>
        <taxon>Gunneridae</taxon>
        <taxon>Pentapetalae</taxon>
        <taxon>rosids</taxon>
        <taxon>fabids</taxon>
        <taxon>Malpighiales</taxon>
        <taxon>Linaceae</taxon>
        <taxon>Linum</taxon>
    </lineage>
</organism>
<sequence length="84" mass="9539">TLEAVETAESVSNFVEVGYLSSVHGLHGEICVDPTTDFPELRFSKPGRRWLKQSVNGKEVIQEVELLEGRENPGKRSWVLTWRI</sequence>
<accession>A0AAV0N0J2</accession>
<proteinExistence type="predicted"/>
<dbReference type="Pfam" id="PF01782">
    <property type="entry name" value="RimM"/>
    <property type="match status" value="1"/>
</dbReference>
<dbReference type="Gene3D" id="2.40.30.60">
    <property type="entry name" value="RimM"/>
    <property type="match status" value="1"/>
</dbReference>
<name>A0AAV0N0J2_9ROSI</name>
<dbReference type="GO" id="GO:0005840">
    <property type="term" value="C:ribosome"/>
    <property type="evidence" value="ECO:0007669"/>
    <property type="project" value="InterPro"/>
</dbReference>
<comment type="caution">
    <text evidence="6">The sequence shown here is derived from an EMBL/GenBank/DDBJ whole genome shotgun (WGS) entry which is preliminary data.</text>
</comment>
<evidence type="ECO:0000259" key="5">
    <source>
        <dbReference type="Pfam" id="PF01782"/>
    </source>
</evidence>
<gene>
    <name evidence="6" type="ORF">LITE_LOCUS31067</name>
</gene>
<evidence type="ECO:0000256" key="1">
    <source>
        <dbReference type="ARBA" id="ARBA00022490"/>
    </source>
</evidence>
<dbReference type="AlphaFoldDB" id="A0AAV0N0J2"/>
<feature type="non-terminal residue" evidence="6">
    <location>
        <position position="1"/>
    </location>
</feature>
<dbReference type="PANTHER" id="PTHR33692:SF1">
    <property type="entry name" value="RIBOSOME MATURATION FACTOR RIMM"/>
    <property type="match status" value="1"/>
</dbReference>
<keyword evidence="2" id="KW-0690">Ribosome biogenesis</keyword>
<keyword evidence="4" id="KW-0143">Chaperone</keyword>
<dbReference type="GO" id="GO:0006364">
    <property type="term" value="P:rRNA processing"/>
    <property type="evidence" value="ECO:0007669"/>
    <property type="project" value="UniProtKB-KW"/>
</dbReference>
<dbReference type="InterPro" id="IPR002676">
    <property type="entry name" value="RimM_N"/>
</dbReference>
<dbReference type="InterPro" id="IPR009000">
    <property type="entry name" value="Transl_B-barrel_sf"/>
</dbReference>